<evidence type="ECO:0000313" key="3">
    <source>
        <dbReference type="EMBL" id="VDD97718.1"/>
    </source>
</evidence>
<feature type="domain" description="ShKT" evidence="2">
    <location>
        <begin position="45"/>
        <end position="82"/>
    </location>
</feature>
<dbReference type="Proteomes" id="UP000274131">
    <property type="component" value="Unassembled WGS sequence"/>
</dbReference>
<dbReference type="SMART" id="SM00254">
    <property type="entry name" value="ShKT"/>
    <property type="match status" value="2"/>
</dbReference>
<dbReference type="AlphaFoldDB" id="A0A0N4VQM3"/>
<protein>
    <submittedName>
        <fullName evidence="5">ShKT domain-containing protein</fullName>
    </submittedName>
</protein>
<evidence type="ECO:0000256" key="1">
    <source>
        <dbReference type="PROSITE-ProRule" id="PRU01005"/>
    </source>
</evidence>
<dbReference type="Gene3D" id="1.10.10.1870">
    <property type="entry name" value="ShTK domain-like"/>
    <property type="match status" value="1"/>
</dbReference>
<sequence>MHPLRSIEGGEERMFRRRLEQNSTPADDHGVTFVTVLCKRKDNNCQDRAKDCAQYISGCHDMTRAGVNIRLRCPKTCGNCLCADDGKHCYGLPLDDCSAQPIMKLICPLTCDTCRLLDASSSLNAPSTVVRYVRQAVPTSVENVQTAPSDTLLRPATSTVILRPVTSRMIFAPANPLIIQAQPSDAIGKSTYSNAGLFRNAKLISEAQRNAFNIQNRNPSLAMQNPLYNLMLQ</sequence>
<accession>A0A0N4VQM3</accession>
<proteinExistence type="predicted"/>
<dbReference type="WBParaSite" id="EVEC_0001332401-mRNA-1">
    <property type="protein sequence ID" value="EVEC_0001332401-mRNA-1"/>
    <property type="gene ID" value="EVEC_0001332401"/>
</dbReference>
<name>A0A0N4VQM3_ENTVE</name>
<evidence type="ECO:0000313" key="4">
    <source>
        <dbReference type="Proteomes" id="UP000274131"/>
    </source>
</evidence>
<evidence type="ECO:0000259" key="2">
    <source>
        <dbReference type="PROSITE" id="PS51670"/>
    </source>
</evidence>
<organism evidence="5">
    <name type="scientific">Enterobius vermicularis</name>
    <name type="common">Human pinworm</name>
    <dbReference type="NCBI Taxonomy" id="51028"/>
    <lineage>
        <taxon>Eukaryota</taxon>
        <taxon>Metazoa</taxon>
        <taxon>Ecdysozoa</taxon>
        <taxon>Nematoda</taxon>
        <taxon>Chromadorea</taxon>
        <taxon>Rhabditida</taxon>
        <taxon>Spirurina</taxon>
        <taxon>Oxyuridomorpha</taxon>
        <taxon>Oxyuroidea</taxon>
        <taxon>Oxyuridae</taxon>
        <taxon>Enterobius</taxon>
    </lineage>
</organism>
<reference evidence="3 4" key="2">
    <citation type="submission" date="2018-10" db="EMBL/GenBank/DDBJ databases">
        <authorList>
            <consortium name="Pathogen Informatics"/>
        </authorList>
    </citation>
    <scope>NUCLEOTIDE SEQUENCE [LARGE SCALE GENOMIC DNA]</scope>
</reference>
<dbReference type="Pfam" id="PF01549">
    <property type="entry name" value="ShK"/>
    <property type="match status" value="2"/>
</dbReference>
<dbReference type="PROSITE" id="PS51670">
    <property type="entry name" value="SHKT"/>
    <property type="match status" value="1"/>
</dbReference>
<dbReference type="InterPro" id="IPR003582">
    <property type="entry name" value="ShKT_dom"/>
</dbReference>
<gene>
    <name evidence="3" type="ORF">EVEC_LOCUS12469</name>
</gene>
<dbReference type="EMBL" id="UXUI01014801">
    <property type="protein sequence ID" value="VDD97718.1"/>
    <property type="molecule type" value="Genomic_DNA"/>
</dbReference>
<evidence type="ECO:0000313" key="5">
    <source>
        <dbReference type="WBParaSite" id="EVEC_0001332401-mRNA-1"/>
    </source>
</evidence>
<comment type="caution">
    <text evidence="1">Lacks conserved residue(s) required for the propagation of feature annotation.</text>
</comment>
<reference evidence="5" key="1">
    <citation type="submission" date="2017-02" db="UniProtKB">
        <authorList>
            <consortium name="WormBaseParasite"/>
        </authorList>
    </citation>
    <scope>IDENTIFICATION</scope>
</reference>
<keyword evidence="4" id="KW-1185">Reference proteome</keyword>